<name>A0A0E9RAQ0_ANGAN</name>
<organism evidence="1">
    <name type="scientific">Anguilla anguilla</name>
    <name type="common">European freshwater eel</name>
    <name type="synonym">Muraena anguilla</name>
    <dbReference type="NCBI Taxonomy" id="7936"/>
    <lineage>
        <taxon>Eukaryota</taxon>
        <taxon>Metazoa</taxon>
        <taxon>Chordata</taxon>
        <taxon>Craniata</taxon>
        <taxon>Vertebrata</taxon>
        <taxon>Euteleostomi</taxon>
        <taxon>Actinopterygii</taxon>
        <taxon>Neopterygii</taxon>
        <taxon>Teleostei</taxon>
        <taxon>Anguilliformes</taxon>
        <taxon>Anguillidae</taxon>
        <taxon>Anguilla</taxon>
    </lineage>
</organism>
<reference evidence="1" key="1">
    <citation type="submission" date="2014-11" db="EMBL/GenBank/DDBJ databases">
        <authorList>
            <person name="Amaro Gonzalez C."/>
        </authorList>
    </citation>
    <scope>NUCLEOTIDE SEQUENCE</scope>
</reference>
<evidence type="ECO:0000313" key="1">
    <source>
        <dbReference type="EMBL" id="JAH25847.1"/>
    </source>
</evidence>
<dbReference type="AlphaFoldDB" id="A0A0E9RAQ0"/>
<proteinExistence type="predicted"/>
<protein>
    <submittedName>
        <fullName evidence="1">Uncharacterized protein</fullName>
    </submittedName>
</protein>
<accession>A0A0E9RAQ0</accession>
<sequence>MRLMGQPDFGKKPSFAYMWEEF</sequence>
<dbReference type="EMBL" id="GBXM01082730">
    <property type="protein sequence ID" value="JAH25847.1"/>
    <property type="molecule type" value="Transcribed_RNA"/>
</dbReference>
<reference evidence="1" key="2">
    <citation type="journal article" date="2015" name="Fish Shellfish Immunol.">
        <title>Early steps in the European eel (Anguilla anguilla)-Vibrio vulnificus interaction in the gills: Role of the RtxA13 toxin.</title>
        <authorList>
            <person name="Callol A."/>
            <person name="Pajuelo D."/>
            <person name="Ebbesson L."/>
            <person name="Teles M."/>
            <person name="MacKenzie S."/>
            <person name="Amaro C."/>
        </authorList>
    </citation>
    <scope>NUCLEOTIDE SEQUENCE</scope>
</reference>